<dbReference type="InterPro" id="IPR037069">
    <property type="entry name" value="AcylCoA_DH/ox_N_sf"/>
</dbReference>
<feature type="domain" description="Acyl-CoA oxidase/dehydrogenase middle" evidence="7">
    <location>
        <begin position="129"/>
        <end position="227"/>
    </location>
</feature>
<dbReference type="InterPro" id="IPR009100">
    <property type="entry name" value="AcylCoA_DH/oxidase_NM_dom_sf"/>
</dbReference>
<dbReference type="Proteomes" id="UP000190539">
    <property type="component" value="Unassembled WGS sequence"/>
</dbReference>
<dbReference type="SUPFAM" id="SSF56645">
    <property type="entry name" value="Acyl-CoA dehydrogenase NM domain-like"/>
    <property type="match status" value="1"/>
</dbReference>
<dbReference type="Gene3D" id="1.10.540.10">
    <property type="entry name" value="Acyl-CoA dehydrogenase/oxidase, N-terminal domain"/>
    <property type="match status" value="1"/>
</dbReference>
<evidence type="ECO:0000313" key="9">
    <source>
        <dbReference type="Proteomes" id="UP000190539"/>
    </source>
</evidence>
<gene>
    <name evidence="8" type="ORF">B1H18_00495</name>
</gene>
<evidence type="ECO:0000259" key="7">
    <source>
        <dbReference type="Pfam" id="PF02770"/>
    </source>
</evidence>
<dbReference type="EMBL" id="MVFC01000001">
    <property type="protein sequence ID" value="OON82594.1"/>
    <property type="molecule type" value="Genomic_DNA"/>
</dbReference>
<dbReference type="AlphaFoldDB" id="A0A1V4AER8"/>
<keyword evidence="3 5" id="KW-0285">Flavoprotein</keyword>
<feature type="domain" description="Acyl-CoA dehydrogenase/oxidase C-terminal" evidence="6">
    <location>
        <begin position="239"/>
        <end position="389"/>
    </location>
</feature>
<keyword evidence="5" id="KW-0560">Oxidoreductase</keyword>
<dbReference type="GO" id="GO:0050660">
    <property type="term" value="F:flavin adenine dinucleotide binding"/>
    <property type="evidence" value="ECO:0007669"/>
    <property type="project" value="InterPro"/>
</dbReference>
<dbReference type="Gene3D" id="1.20.140.10">
    <property type="entry name" value="Butyryl-CoA Dehydrogenase, subunit A, domain 3"/>
    <property type="match status" value="1"/>
</dbReference>
<dbReference type="SUPFAM" id="SSF47203">
    <property type="entry name" value="Acyl-CoA dehydrogenase C-terminal domain-like"/>
    <property type="match status" value="1"/>
</dbReference>
<evidence type="ECO:0000313" key="8">
    <source>
        <dbReference type="EMBL" id="OON82594.1"/>
    </source>
</evidence>
<evidence type="ECO:0008006" key="10">
    <source>
        <dbReference type="Google" id="ProtNLM"/>
    </source>
</evidence>
<evidence type="ECO:0000256" key="4">
    <source>
        <dbReference type="ARBA" id="ARBA00022827"/>
    </source>
</evidence>
<dbReference type="Gene3D" id="2.40.110.10">
    <property type="entry name" value="Butyryl-CoA Dehydrogenase, subunit A, domain 2"/>
    <property type="match status" value="1"/>
</dbReference>
<evidence type="ECO:0000256" key="2">
    <source>
        <dbReference type="ARBA" id="ARBA00009347"/>
    </source>
</evidence>
<name>A0A1V4AER8_9ACTN</name>
<dbReference type="InterPro" id="IPR046373">
    <property type="entry name" value="Acyl-CoA_Oxase/DH_mid-dom_sf"/>
</dbReference>
<keyword evidence="9" id="KW-1185">Reference proteome</keyword>
<comment type="cofactor">
    <cofactor evidence="1 5">
        <name>FAD</name>
        <dbReference type="ChEBI" id="CHEBI:57692"/>
    </cofactor>
</comment>
<organism evidence="8 9">
    <name type="scientific">Streptomyces tsukubensis</name>
    <dbReference type="NCBI Taxonomy" id="83656"/>
    <lineage>
        <taxon>Bacteria</taxon>
        <taxon>Bacillati</taxon>
        <taxon>Actinomycetota</taxon>
        <taxon>Actinomycetes</taxon>
        <taxon>Kitasatosporales</taxon>
        <taxon>Streptomycetaceae</taxon>
        <taxon>Streptomyces</taxon>
    </lineage>
</organism>
<evidence type="ECO:0000256" key="1">
    <source>
        <dbReference type="ARBA" id="ARBA00001974"/>
    </source>
</evidence>
<dbReference type="OrthoDB" id="3666321at2"/>
<dbReference type="STRING" id="83656.B1H18_00495"/>
<dbReference type="Pfam" id="PF02770">
    <property type="entry name" value="Acyl-CoA_dh_M"/>
    <property type="match status" value="1"/>
</dbReference>
<comment type="similarity">
    <text evidence="2 5">Belongs to the acyl-CoA dehydrogenase family.</text>
</comment>
<dbReference type="GO" id="GO:0003995">
    <property type="term" value="F:acyl-CoA dehydrogenase activity"/>
    <property type="evidence" value="ECO:0007669"/>
    <property type="project" value="TreeGrafter"/>
</dbReference>
<dbReference type="RefSeq" id="WP_107502604.1">
    <property type="nucleotide sequence ID" value="NZ_CP045178.1"/>
</dbReference>
<reference evidence="8 9" key="1">
    <citation type="submission" date="2017-02" db="EMBL/GenBank/DDBJ databases">
        <title>Draft Genome Sequence of Streptomyces tsukubaensis F601, a Producer of the immunosuppressant tacrolimus FK506.</title>
        <authorList>
            <person name="Zong G."/>
            <person name="Zhong C."/>
            <person name="Fu J."/>
            <person name="Qin R."/>
            <person name="Cao G."/>
        </authorList>
    </citation>
    <scope>NUCLEOTIDE SEQUENCE [LARGE SCALE GENOMIC DNA]</scope>
    <source>
        <strain evidence="8 9">F601</strain>
    </source>
</reference>
<dbReference type="InterPro" id="IPR036250">
    <property type="entry name" value="AcylCo_DH-like_C"/>
</dbReference>
<evidence type="ECO:0000259" key="6">
    <source>
        <dbReference type="Pfam" id="PF00441"/>
    </source>
</evidence>
<dbReference type="GO" id="GO:0005886">
    <property type="term" value="C:plasma membrane"/>
    <property type="evidence" value="ECO:0007669"/>
    <property type="project" value="TreeGrafter"/>
</dbReference>
<dbReference type="CDD" id="cd00567">
    <property type="entry name" value="ACAD"/>
    <property type="match status" value="1"/>
</dbReference>
<accession>A0A1V4AER8</accession>
<dbReference type="InterPro" id="IPR009075">
    <property type="entry name" value="AcylCo_DH/oxidase_C"/>
</dbReference>
<sequence length="562" mass="59107">MTPSLLGWPAGLPEVLDAAMDTAAASAGLFGPARSAELDAGEEFPTAECEVLDRCGIARAYVPAELGGLPGGLPELLQSLRTVARRDVTVAVAHGKTFLGSVSTWVAGSDEQRRALARLVVEEDAVVAWGLTEPERGSDLLAGRLTAVAEEDGGWRLDGVKWPINNATRGRLVSVLARTSPQGGTRGFSLFLVDKSRLGTDGWQPLPKEPTHGIRGADISGIRFDDVAVAPEALTGRVGDGLETVLRALQLTRTVCTSLSLGAGEHAFRLARDFAAERVMYGTHLIELPLARRVLGRAGAALVLADAASLMAVRSAHCLTGEMSVVSALAKAGVPDIVQQTIDELAEFLGARGFLRTHHAHGMFQKLERDHRIVAIFDGSTAVNRSALIAQFLVLERMARSGRHDEEGLAAARDTATLPTLDTAALRLLSRTGCSVVQGLPATARRLGELTATGALPARAHELADALADEIASVARAMAGRRPVGQGVPAEDFATARRYELCFAGASAAHLLLAAPGGGTRATHLMAALERALELLRPGHEAPPEAYDRLLAPPAAAKELVP</sequence>
<dbReference type="Pfam" id="PF00441">
    <property type="entry name" value="Acyl-CoA_dh_1"/>
    <property type="match status" value="1"/>
</dbReference>
<keyword evidence="4 5" id="KW-0274">FAD</keyword>
<evidence type="ECO:0000256" key="3">
    <source>
        <dbReference type="ARBA" id="ARBA00022630"/>
    </source>
</evidence>
<evidence type="ECO:0000256" key="5">
    <source>
        <dbReference type="RuleBase" id="RU362125"/>
    </source>
</evidence>
<proteinExistence type="inferred from homology"/>
<dbReference type="PANTHER" id="PTHR43884:SF19">
    <property type="entry name" value="ACYL-COA DEHYDROGENASE FADE4-RELATED"/>
    <property type="match status" value="1"/>
</dbReference>
<dbReference type="InterPro" id="IPR006091">
    <property type="entry name" value="Acyl-CoA_Oxase/DH_mid-dom"/>
</dbReference>
<comment type="caution">
    <text evidence="8">The sequence shown here is derived from an EMBL/GenBank/DDBJ whole genome shotgun (WGS) entry which is preliminary data.</text>
</comment>
<dbReference type="PANTHER" id="PTHR43884">
    <property type="entry name" value="ACYL-COA DEHYDROGENASE"/>
    <property type="match status" value="1"/>
</dbReference>
<protein>
    <recommendedName>
        <fullName evidence="10">Acyl-CoA dehydrogenase</fullName>
    </recommendedName>
</protein>